<dbReference type="InterPro" id="IPR010259">
    <property type="entry name" value="S8pro/Inhibitor_I9"/>
</dbReference>
<feature type="signal peptide" evidence="7">
    <location>
        <begin position="1"/>
        <end position="20"/>
    </location>
</feature>
<comment type="similarity">
    <text evidence="1 6">Belongs to the peptidase S8 family.</text>
</comment>
<comment type="caution">
    <text evidence="10">The sequence shown here is derived from an EMBL/GenBank/DDBJ whole genome shotgun (WGS) entry which is preliminary data.</text>
</comment>
<dbReference type="InterPro" id="IPR023827">
    <property type="entry name" value="Peptidase_S8_Asp-AS"/>
</dbReference>
<dbReference type="InterPro" id="IPR022398">
    <property type="entry name" value="Peptidase_S8_His-AS"/>
</dbReference>
<organism evidence="10 11">
    <name type="scientific">Trichoderma arundinaceum</name>
    <dbReference type="NCBI Taxonomy" id="490622"/>
    <lineage>
        <taxon>Eukaryota</taxon>
        <taxon>Fungi</taxon>
        <taxon>Dikarya</taxon>
        <taxon>Ascomycota</taxon>
        <taxon>Pezizomycotina</taxon>
        <taxon>Sordariomycetes</taxon>
        <taxon>Hypocreomycetidae</taxon>
        <taxon>Hypocreales</taxon>
        <taxon>Hypocreaceae</taxon>
        <taxon>Trichoderma</taxon>
    </lineage>
</organism>
<keyword evidence="3 7" id="KW-0732">Signal</keyword>
<dbReference type="PROSITE" id="PS00137">
    <property type="entry name" value="SUBTILASE_HIS"/>
    <property type="match status" value="1"/>
</dbReference>
<dbReference type="STRING" id="490622.A0A395NF19"/>
<protein>
    <submittedName>
        <fullName evidence="10">Subtilisin</fullName>
    </submittedName>
</protein>
<dbReference type="OrthoDB" id="206201at2759"/>
<dbReference type="InterPro" id="IPR015500">
    <property type="entry name" value="Peptidase_S8_subtilisin-rel"/>
</dbReference>
<dbReference type="PROSITE" id="PS00136">
    <property type="entry name" value="SUBTILASE_ASP"/>
    <property type="match status" value="1"/>
</dbReference>
<sequence length="355" mass="37904">MVHLHSLVAIATTLFAYTHAVPVLPINRDVTRHPQANGLQAQDLHSHIEWVSSITKRTVNKCQFKGVEKTFVGEPGFHGYAGSFDEETLAEIFSNPDVYVVEEDNLTTQFNTSWGLAAISHRKRVRPTDYIYDSNAGEDTFAYVVDTGIKLTHDEFEGRASIGFTVCPGDTNDSAGHGTHVSGIIAGKTFGVAKKASLVGVKVFQVSSTSSSIILSGFTWAVNDITTKNRTAKSVINMSLTRPYTVSLNQAVDSASGSGVLSVVVAAYSNWSEAVDVLAPGSNITSGWNGDNSDEYSISGTPMATPHVVGLALYAISVDGITGVEAVIKHLISSATPNKVAGELSGSPNLVWKQW</sequence>
<evidence type="ECO:0000256" key="2">
    <source>
        <dbReference type="ARBA" id="ARBA00022670"/>
    </source>
</evidence>
<feature type="chain" id="PRO_5017221655" evidence="7">
    <location>
        <begin position="21"/>
        <end position="355"/>
    </location>
</feature>
<keyword evidence="2" id="KW-0645">Protease</keyword>
<evidence type="ECO:0000256" key="4">
    <source>
        <dbReference type="ARBA" id="ARBA00022801"/>
    </source>
</evidence>
<evidence type="ECO:0000259" key="9">
    <source>
        <dbReference type="Pfam" id="PF05922"/>
    </source>
</evidence>
<dbReference type="InterPro" id="IPR036852">
    <property type="entry name" value="Peptidase_S8/S53_dom_sf"/>
</dbReference>
<gene>
    <name evidence="10" type="ORF">TARUN_7901</name>
</gene>
<dbReference type="PROSITE" id="PS51892">
    <property type="entry name" value="SUBTILASE"/>
    <property type="match status" value="1"/>
</dbReference>
<evidence type="ECO:0000259" key="8">
    <source>
        <dbReference type="Pfam" id="PF00082"/>
    </source>
</evidence>
<evidence type="ECO:0000256" key="7">
    <source>
        <dbReference type="SAM" id="SignalP"/>
    </source>
</evidence>
<dbReference type="PANTHER" id="PTHR43806:SF58">
    <property type="entry name" value="ALKALINE PROTEASE 1-RELATED"/>
    <property type="match status" value="1"/>
</dbReference>
<evidence type="ECO:0000256" key="1">
    <source>
        <dbReference type="ARBA" id="ARBA00011073"/>
    </source>
</evidence>
<dbReference type="Gene3D" id="3.40.50.200">
    <property type="entry name" value="Peptidase S8/S53 domain"/>
    <property type="match status" value="2"/>
</dbReference>
<dbReference type="CDD" id="cd04077">
    <property type="entry name" value="Peptidases_S8_PCSK9_ProteinaseK_like"/>
    <property type="match status" value="1"/>
</dbReference>
<evidence type="ECO:0000256" key="5">
    <source>
        <dbReference type="ARBA" id="ARBA00022825"/>
    </source>
</evidence>
<dbReference type="Pfam" id="PF05922">
    <property type="entry name" value="Inhibitor_I9"/>
    <property type="match status" value="1"/>
</dbReference>
<evidence type="ECO:0000256" key="6">
    <source>
        <dbReference type="PROSITE-ProRule" id="PRU01240"/>
    </source>
</evidence>
<proteinExistence type="inferred from homology"/>
<name>A0A395NF19_TRIAR</name>
<dbReference type="InterPro" id="IPR034193">
    <property type="entry name" value="PCSK9_ProteinaseK-like"/>
</dbReference>
<reference evidence="10 11" key="1">
    <citation type="journal article" date="2018" name="PLoS Pathog.">
        <title>Evolution of structural diversity of trichothecenes, a family of toxins produced by plant pathogenic and entomopathogenic fungi.</title>
        <authorList>
            <person name="Proctor R.H."/>
            <person name="McCormick S.P."/>
            <person name="Kim H.S."/>
            <person name="Cardoza R.E."/>
            <person name="Stanley A.M."/>
            <person name="Lindo L."/>
            <person name="Kelly A."/>
            <person name="Brown D.W."/>
            <person name="Lee T."/>
            <person name="Vaughan M.M."/>
            <person name="Alexander N.J."/>
            <person name="Busman M."/>
            <person name="Gutierrez S."/>
        </authorList>
    </citation>
    <scope>NUCLEOTIDE SEQUENCE [LARGE SCALE GENOMIC DNA]</scope>
    <source>
        <strain evidence="10 11">IBT 40837</strain>
    </source>
</reference>
<feature type="domain" description="Inhibitor I9" evidence="9">
    <location>
        <begin position="41"/>
        <end position="105"/>
    </location>
</feature>
<feature type="domain" description="Peptidase S8/S53" evidence="8">
    <location>
        <begin position="144"/>
        <end position="267"/>
    </location>
</feature>
<dbReference type="SUPFAM" id="SSF52743">
    <property type="entry name" value="Subtilisin-like"/>
    <property type="match status" value="1"/>
</dbReference>
<evidence type="ECO:0000256" key="3">
    <source>
        <dbReference type="ARBA" id="ARBA00022729"/>
    </source>
</evidence>
<dbReference type="PANTHER" id="PTHR43806">
    <property type="entry name" value="PEPTIDASE S8"/>
    <property type="match status" value="1"/>
</dbReference>
<dbReference type="Proteomes" id="UP000266272">
    <property type="component" value="Unassembled WGS sequence"/>
</dbReference>
<keyword evidence="5" id="KW-0720">Serine protease</keyword>
<dbReference type="SUPFAM" id="SSF54897">
    <property type="entry name" value="Protease propeptides/inhibitors"/>
    <property type="match status" value="1"/>
</dbReference>
<dbReference type="PRINTS" id="PR00723">
    <property type="entry name" value="SUBTILISIN"/>
</dbReference>
<evidence type="ECO:0000313" key="11">
    <source>
        <dbReference type="Proteomes" id="UP000266272"/>
    </source>
</evidence>
<dbReference type="InterPro" id="IPR050131">
    <property type="entry name" value="Peptidase_S8_subtilisin-like"/>
</dbReference>
<dbReference type="Pfam" id="PF00082">
    <property type="entry name" value="Peptidase_S8"/>
    <property type="match status" value="1"/>
</dbReference>
<dbReference type="AlphaFoldDB" id="A0A395NF19"/>
<comment type="caution">
    <text evidence="6">Lacks conserved residue(s) required for the propagation of feature annotation.</text>
</comment>
<dbReference type="EMBL" id="PXOA01000547">
    <property type="protein sequence ID" value="RFU74353.1"/>
    <property type="molecule type" value="Genomic_DNA"/>
</dbReference>
<dbReference type="InterPro" id="IPR000209">
    <property type="entry name" value="Peptidase_S8/S53_dom"/>
</dbReference>
<dbReference type="GO" id="GO:0004252">
    <property type="term" value="F:serine-type endopeptidase activity"/>
    <property type="evidence" value="ECO:0007669"/>
    <property type="project" value="InterPro"/>
</dbReference>
<accession>A0A395NF19</accession>
<keyword evidence="11" id="KW-1185">Reference proteome</keyword>
<evidence type="ECO:0000313" key="10">
    <source>
        <dbReference type="EMBL" id="RFU74353.1"/>
    </source>
</evidence>
<dbReference type="GO" id="GO:0006508">
    <property type="term" value="P:proteolysis"/>
    <property type="evidence" value="ECO:0007669"/>
    <property type="project" value="UniProtKB-KW"/>
</dbReference>
<keyword evidence="4" id="KW-0378">Hydrolase</keyword>